<evidence type="ECO:0000256" key="4">
    <source>
        <dbReference type="ARBA" id="ARBA00022968"/>
    </source>
</evidence>
<sequence>MDTSKVYLNLKASRTPGPQRASPPCLPPDACQCPRSHRWALKLSCAGLILLLLTLIGMSVLVRVLIQKPSIEKCSVCIQENITKKADSPAKLSCSRDWLLHRDKCIHFSQDSHIWKRGLADCATKGATFLLIRDQEELSFIKDSANAKGTTFWLGLYYTLRDKKWKWVNGSTLSSHGLQITGEAKKDSCAAVSKNKVFSDACASHNMWICQKEPKLVSETVCNDS</sequence>
<dbReference type="SMART" id="SM00034">
    <property type="entry name" value="CLECT"/>
    <property type="match status" value="1"/>
</dbReference>
<dbReference type="PANTHER" id="PTHR46784:SF1">
    <property type="entry name" value="KILLER CELL LECTIN-LIKE RECEPTOR SUBFAMILY B MEMBER 1"/>
    <property type="match status" value="1"/>
</dbReference>
<evidence type="ECO:0000256" key="1">
    <source>
        <dbReference type="ARBA" id="ARBA00004606"/>
    </source>
</evidence>
<feature type="domain" description="C-type lectin" evidence="9">
    <location>
        <begin position="101"/>
        <end position="211"/>
    </location>
</feature>
<reference evidence="10" key="1">
    <citation type="journal article" date="2018" name="Biotechnol. Bioeng.">
        <title>A reference genome of the Chinese hamster based on a hybrid assembly strategy.</title>
        <authorList>
            <person name="Rupp O."/>
            <person name="MacDonald M.L."/>
            <person name="Li S."/>
            <person name="Dhiman H."/>
            <person name="Polson S."/>
            <person name="Griep S."/>
            <person name="Heffner K."/>
            <person name="Hernandez I."/>
            <person name="Brinkrolf K."/>
            <person name="Jadhav V."/>
            <person name="Samoudi M."/>
            <person name="Hao H."/>
            <person name="Kingham B."/>
            <person name="Goesmann A."/>
            <person name="Betenbaugh M.J."/>
            <person name="Lewis N.E."/>
            <person name="Borth N."/>
            <person name="Lee K.H."/>
        </authorList>
    </citation>
    <scope>NUCLEOTIDE SEQUENCE [LARGE SCALE GENOMIC DNA]</scope>
    <source>
        <strain evidence="10">17A/GY</strain>
    </source>
</reference>
<accession>A0A9J7GHA6</accession>
<comment type="subcellular location">
    <subcellularLocation>
        <location evidence="1">Membrane</location>
        <topology evidence="1">Single-pass type II membrane protein</topology>
    </subcellularLocation>
</comment>
<organism evidence="10 11">
    <name type="scientific">Cricetulus griseus</name>
    <name type="common">Chinese hamster</name>
    <name type="synonym">Cricetulus barabensis griseus</name>
    <dbReference type="NCBI Taxonomy" id="10029"/>
    <lineage>
        <taxon>Eukaryota</taxon>
        <taxon>Metazoa</taxon>
        <taxon>Chordata</taxon>
        <taxon>Craniata</taxon>
        <taxon>Vertebrata</taxon>
        <taxon>Euteleostomi</taxon>
        <taxon>Mammalia</taxon>
        <taxon>Eutheria</taxon>
        <taxon>Euarchontoglires</taxon>
        <taxon>Glires</taxon>
        <taxon>Rodentia</taxon>
        <taxon>Myomorpha</taxon>
        <taxon>Muroidea</taxon>
        <taxon>Cricetidae</taxon>
        <taxon>Cricetinae</taxon>
        <taxon>Cricetulus</taxon>
    </lineage>
</organism>
<keyword evidence="4" id="KW-0735">Signal-anchor</keyword>
<dbReference type="PANTHER" id="PTHR46784">
    <property type="entry name" value="KILLER CELL LECTIN-LIKE RECEPTOR SUBFAMILY B MEMBER 1"/>
    <property type="match status" value="1"/>
</dbReference>
<evidence type="ECO:0000256" key="6">
    <source>
        <dbReference type="ARBA" id="ARBA00023136"/>
    </source>
</evidence>
<dbReference type="InterPro" id="IPR016187">
    <property type="entry name" value="CTDL_fold"/>
</dbReference>
<dbReference type="SUPFAM" id="SSF56436">
    <property type="entry name" value="C-type lectin-like"/>
    <property type="match status" value="1"/>
</dbReference>
<dbReference type="KEGG" id="cge:100761519"/>
<dbReference type="GeneID" id="100761519"/>
<keyword evidence="7" id="KW-1015">Disulfide bond</keyword>
<evidence type="ECO:0000256" key="7">
    <source>
        <dbReference type="ARBA" id="ARBA00023157"/>
    </source>
</evidence>
<evidence type="ECO:0000256" key="3">
    <source>
        <dbReference type="ARBA" id="ARBA00022734"/>
    </source>
</evidence>
<dbReference type="Pfam" id="PF00059">
    <property type="entry name" value="Lectin_C"/>
    <property type="match status" value="1"/>
</dbReference>
<gene>
    <name evidence="11" type="primary">LOC100761519</name>
</gene>
<keyword evidence="6 8" id="KW-0472">Membrane</keyword>
<keyword evidence="3" id="KW-0430">Lectin</keyword>
<evidence type="ECO:0000256" key="2">
    <source>
        <dbReference type="ARBA" id="ARBA00022692"/>
    </source>
</evidence>
<protein>
    <submittedName>
        <fullName evidence="11">Killer cell lectin-like receptor subfamily B member 1A isoform X2</fullName>
    </submittedName>
</protein>
<dbReference type="PROSITE" id="PS50041">
    <property type="entry name" value="C_TYPE_LECTIN_2"/>
    <property type="match status" value="1"/>
</dbReference>
<dbReference type="InterPro" id="IPR001304">
    <property type="entry name" value="C-type_lectin-like"/>
</dbReference>
<evidence type="ECO:0000256" key="5">
    <source>
        <dbReference type="ARBA" id="ARBA00022989"/>
    </source>
</evidence>
<dbReference type="GO" id="GO:0030246">
    <property type="term" value="F:carbohydrate binding"/>
    <property type="evidence" value="ECO:0007669"/>
    <property type="project" value="UniProtKB-KW"/>
</dbReference>
<dbReference type="GO" id="GO:0005886">
    <property type="term" value="C:plasma membrane"/>
    <property type="evidence" value="ECO:0007669"/>
    <property type="project" value="TreeGrafter"/>
</dbReference>
<dbReference type="InterPro" id="IPR051527">
    <property type="entry name" value="KLR_subfamily_B"/>
</dbReference>
<reference evidence="11" key="3">
    <citation type="submission" date="2025-08" db="UniProtKB">
        <authorList>
            <consortium name="RefSeq"/>
        </authorList>
    </citation>
    <scope>IDENTIFICATION</scope>
    <source>
        <strain evidence="11">17A/GY</strain>
        <tissue evidence="11">Liver</tissue>
    </source>
</reference>
<dbReference type="AlphaFoldDB" id="A0A9J7GHA6"/>
<reference evidence="10" key="2">
    <citation type="journal article" date="2020" name="Biotechnol. Bioeng.">
        <title>Chromosome-scale scaffolds for the Chinese hamster reference genome assembly to facilitate the study of the CHO epigenome.</title>
        <authorList>
            <person name="Hilliard W."/>
            <person name="MacDonald M."/>
            <person name="Lee K.H."/>
        </authorList>
    </citation>
    <scope>NUCLEOTIDE SEQUENCE [LARGE SCALE GENOMIC DNA]</scope>
    <source>
        <strain evidence="10">17A/GY</strain>
    </source>
</reference>
<proteinExistence type="predicted"/>
<keyword evidence="10" id="KW-1185">Reference proteome</keyword>
<dbReference type="Proteomes" id="UP001108280">
    <property type="component" value="Chromosome 8"/>
</dbReference>
<name>A0A9J7GHA6_CRIGR</name>
<dbReference type="GO" id="GO:0042269">
    <property type="term" value="P:regulation of natural killer cell mediated cytotoxicity"/>
    <property type="evidence" value="ECO:0007669"/>
    <property type="project" value="TreeGrafter"/>
</dbReference>
<evidence type="ECO:0000259" key="9">
    <source>
        <dbReference type="PROSITE" id="PS50041"/>
    </source>
</evidence>
<evidence type="ECO:0000313" key="10">
    <source>
        <dbReference type="Proteomes" id="UP001108280"/>
    </source>
</evidence>
<dbReference type="GO" id="GO:0009986">
    <property type="term" value="C:cell surface"/>
    <property type="evidence" value="ECO:0007669"/>
    <property type="project" value="TreeGrafter"/>
</dbReference>
<dbReference type="GO" id="GO:0038023">
    <property type="term" value="F:signaling receptor activity"/>
    <property type="evidence" value="ECO:0007669"/>
    <property type="project" value="TreeGrafter"/>
</dbReference>
<dbReference type="InterPro" id="IPR016186">
    <property type="entry name" value="C-type_lectin-like/link_sf"/>
</dbReference>
<evidence type="ECO:0000313" key="11">
    <source>
        <dbReference type="RefSeq" id="XP_027284195.1"/>
    </source>
</evidence>
<evidence type="ECO:0000256" key="8">
    <source>
        <dbReference type="SAM" id="Phobius"/>
    </source>
</evidence>
<keyword evidence="2 8" id="KW-0812">Transmembrane</keyword>
<dbReference type="InterPro" id="IPR033992">
    <property type="entry name" value="NKR-like_CTLD"/>
</dbReference>
<dbReference type="CDD" id="cd03593">
    <property type="entry name" value="CLECT_NK_receptors_like"/>
    <property type="match status" value="1"/>
</dbReference>
<feature type="transmembrane region" description="Helical" evidence="8">
    <location>
        <begin position="45"/>
        <end position="66"/>
    </location>
</feature>
<dbReference type="OrthoDB" id="8950604at2759"/>
<keyword evidence="5 8" id="KW-1133">Transmembrane helix</keyword>
<dbReference type="RefSeq" id="XP_027284195.1">
    <property type="nucleotide sequence ID" value="XM_027428394.2"/>
</dbReference>
<dbReference type="Gene3D" id="3.10.100.10">
    <property type="entry name" value="Mannose-Binding Protein A, subunit A"/>
    <property type="match status" value="1"/>
</dbReference>